<dbReference type="EMBL" id="CP003587">
    <property type="protein sequence ID" value="AGY60006.1"/>
    <property type="molecule type" value="Genomic_DNA"/>
</dbReference>
<feature type="transmembrane region" description="Helical" evidence="2">
    <location>
        <begin position="166"/>
        <end position="187"/>
    </location>
</feature>
<dbReference type="Proteomes" id="UP000017396">
    <property type="component" value="Chromosome"/>
</dbReference>
<dbReference type="PROSITE" id="PS51002">
    <property type="entry name" value="CYTB_NTER"/>
    <property type="match status" value="1"/>
</dbReference>
<evidence type="ECO:0000313" key="5">
    <source>
        <dbReference type="Proteomes" id="UP000017396"/>
    </source>
</evidence>
<proteinExistence type="predicted"/>
<organism evidence="4 5">
    <name type="scientific">Gloeobacter kilaueensis (strain ATCC BAA-2537 / CCAP 1431/1 / ULC 316 / JS1)</name>
    <dbReference type="NCBI Taxonomy" id="1183438"/>
    <lineage>
        <taxon>Bacteria</taxon>
        <taxon>Bacillati</taxon>
        <taxon>Cyanobacteriota</taxon>
        <taxon>Cyanophyceae</taxon>
        <taxon>Gloeobacterales</taxon>
        <taxon>Gloeobacteraceae</taxon>
        <taxon>Gloeobacter</taxon>
    </lineage>
</organism>
<dbReference type="InterPro" id="IPR005797">
    <property type="entry name" value="Cyt_b/b6_N"/>
</dbReference>
<gene>
    <name evidence="4" type="ORF">GKIL_3760</name>
</gene>
<dbReference type="GO" id="GO:0022904">
    <property type="term" value="P:respiratory electron transport chain"/>
    <property type="evidence" value="ECO:0007669"/>
    <property type="project" value="InterPro"/>
</dbReference>
<dbReference type="SUPFAM" id="SSF81342">
    <property type="entry name" value="Transmembrane di-heme cytochromes"/>
    <property type="match status" value="1"/>
</dbReference>
<dbReference type="STRING" id="1183438.GKIL_3760"/>
<protein>
    <submittedName>
        <fullName evidence="4">Cytochrome b6</fullName>
    </submittedName>
</protein>
<dbReference type="AlphaFoldDB" id="U5QM66"/>
<evidence type="ECO:0000313" key="4">
    <source>
        <dbReference type="EMBL" id="AGY60006.1"/>
    </source>
</evidence>
<evidence type="ECO:0000259" key="3">
    <source>
        <dbReference type="PROSITE" id="PS51002"/>
    </source>
</evidence>
<keyword evidence="2" id="KW-0472">Membrane</keyword>
<reference evidence="4 5" key="1">
    <citation type="journal article" date="2013" name="PLoS ONE">
        <title>Cultivation and Complete Genome Sequencing of Gloeobacter kilaueensis sp. nov., from a Lava Cave in Kilauea Caldera, Hawai'i.</title>
        <authorList>
            <person name="Saw J.H."/>
            <person name="Schatz M."/>
            <person name="Brown M.V."/>
            <person name="Kunkel D.D."/>
            <person name="Foster J.S."/>
            <person name="Shick H."/>
            <person name="Christensen S."/>
            <person name="Hou S."/>
            <person name="Wan X."/>
            <person name="Donachie S.P."/>
        </authorList>
    </citation>
    <scope>NUCLEOTIDE SEQUENCE [LARGE SCALE GENOMIC DNA]</scope>
    <source>
        <strain evidence="5">JS</strain>
    </source>
</reference>
<evidence type="ECO:0000256" key="2">
    <source>
        <dbReference type="SAM" id="Phobius"/>
    </source>
</evidence>
<dbReference type="RefSeq" id="WP_023175324.1">
    <property type="nucleotide sequence ID" value="NC_022600.1"/>
</dbReference>
<dbReference type="GO" id="GO:0016491">
    <property type="term" value="F:oxidoreductase activity"/>
    <property type="evidence" value="ECO:0007669"/>
    <property type="project" value="InterPro"/>
</dbReference>
<dbReference type="KEGG" id="glj:GKIL_3760"/>
<evidence type="ECO:0000256" key="1">
    <source>
        <dbReference type="ARBA" id="ARBA00022531"/>
    </source>
</evidence>
<feature type="transmembrane region" description="Helical" evidence="2">
    <location>
        <begin position="97"/>
        <end position="119"/>
    </location>
</feature>
<accession>U5QM66</accession>
<keyword evidence="2" id="KW-1133">Transmembrane helix</keyword>
<feature type="domain" description="Cytochrome b/b6 N-terminal region profile" evidence="3">
    <location>
        <begin position="1"/>
        <end position="193"/>
    </location>
</feature>
<dbReference type="HOGENOM" id="CLU_1270810_0_0_3"/>
<dbReference type="Pfam" id="PF00033">
    <property type="entry name" value="Cytochrome_B"/>
    <property type="match status" value="1"/>
</dbReference>
<dbReference type="Gene3D" id="1.20.810.10">
    <property type="entry name" value="Cytochrome Bc1 Complex, Chain C"/>
    <property type="match status" value="1"/>
</dbReference>
<dbReference type="GO" id="GO:0015979">
    <property type="term" value="P:photosynthesis"/>
    <property type="evidence" value="ECO:0007669"/>
    <property type="project" value="UniProtKB-KW"/>
</dbReference>
<keyword evidence="5" id="KW-1185">Reference proteome</keyword>
<keyword evidence="2" id="KW-0812">Transmembrane</keyword>
<feature type="transmembrane region" description="Helical" evidence="2">
    <location>
        <begin position="68"/>
        <end position="90"/>
    </location>
</feature>
<dbReference type="GO" id="GO:0009055">
    <property type="term" value="F:electron transfer activity"/>
    <property type="evidence" value="ECO:0007669"/>
    <property type="project" value="InterPro"/>
</dbReference>
<name>U5QM66_GLOK1</name>
<feature type="transmembrane region" description="Helical" evidence="2">
    <location>
        <begin position="21"/>
        <end position="41"/>
    </location>
</feature>
<sequence length="193" mass="21327">MDVSDRSGERFKLFLPYLSSATVTFLVLALVTGVLLGAHFVPTMEAYDSTRSITGELNFGWAIRGLHWWSSSLTLICSLTFTSLAFWYGYFRGPAKWLWLSGLALGLLLLGANVTGYYLPLDQNAYWRLVIEANLFADVPVLGSAIKYFLLGGSAVSTASIVRINWLHSVVLPVFTLIALVCHVYAARKAKLI</sequence>
<dbReference type="InterPro" id="IPR027387">
    <property type="entry name" value="Cytb/b6-like_sf"/>
</dbReference>
<dbReference type="InterPro" id="IPR016174">
    <property type="entry name" value="Di-haem_cyt_TM"/>
</dbReference>
<dbReference type="GO" id="GO:0016020">
    <property type="term" value="C:membrane"/>
    <property type="evidence" value="ECO:0007669"/>
    <property type="project" value="InterPro"/>
</dbReference>
<dbReference type="eggNOG" id="COG1290">
    <property type="taxonomic scope" value="Bacteria"/>
</dbReference>
<dbReference type="PANTHER" id="PTHR19271">
    <property type="entry name" value="CYTOCHROME B"/>
    <property type="match status" value="1"/>
</dbReference>
<dbReference type="PANTHER" id="PTHR19271:SF16">
    <property type="entry name" value="CYTOCHROME B"/>
    <property type="match status" value="1"/>
</dbReference>
<keyword evidence="1" id="KW-0602">Photosynthesis</keyword>